<keyword evidence="4" id="KW-1185">Reference proteome</keyword>
<comment type="caution">
    <text evidence="3">The sequence shown here is derived from an EMBL/GenBank/DDBJ whole genome shotgun (WGS) entry which is preliminary data.</text>
</comment>
<feature type="compositionally biased region" description="Basic and acidic residues" evidence="1">
    <location>
        <begin position="362"/>
        <end position="388"/>
    </location>
</feature>
<feature type="region of interest" description="Disordered" evidence="1">
    <location>
        <begin position="344"/>
        <end position="413"/>
    </location>
</feature>
<evidence type="ECO:0000256" key="2">
    <source>
        <dbReference type="SAM" id="Phobius"/>
    </source>
</evidence>
<gene>
    <name evidence="3" type="ORF">Asi02nite_72510</name>
</gene>
<evidence type="ECO:0000313" key="3">
    <source>
        <dbReference type="EMBL" id="GIF77733.1"/>
    </source>
</evidence>
<organism evidence="3 4">
    <name type="scientific">Asanoa siamensis</name>
    <dbReference type="NCBI Taxonomy" id="926357"/>
    <lineage>
        <taxon>Bacteria</taxon>
        <taxon>Bacillati</taxon>
        <taxon>Actinomycetota</taxon>
        <taxon>Actinomycetes</taxon>
        <taxon>Micromonosporales</taxon>
        <taxon>Micromonosporaceae</taxon>
        <taxon>Asanoa</taxon>
    </lineage>
</organism>
<evidence type="ECO:0000313" key="4">
    <source>
        <dbReference type="Proteomes" id="UP000604117"/>
    </source>
</evidence>
<protein>
    <submittedName>
        <fullName evidence="3">Uncharacterized protein</fullName>
    </submittedName>
</protein>
<dbReference type="Proteomes" id="UP000604117">
    <property type="component" value="Unassembled WGS sequence"/>
</dbReference>
<keyword evidence="2" id="KW-1133">Transmembrane helix</keyword>
<sequence length="413" mass="43912">MPREFSSGFAILGFDADPTPGDPDAIERFADRHGAVRTDVLRALDVLGGGGQIEQGRGQAMDALRAALKSLPDKLRRTADSFGQAEQAYRTFAIELRDSQSRLDDLMRAASPIAALADSQLTDPADPASTQTQGEILAARERLSGLAAQAAQIRADRDRAAERAADELLRAAANAIPERDVLTKIGDGFQQFPFIQIIIDVAIALVALAFPVFSVFLAATALAIRTAGQVANDSFKVGTFVVDLLALVPGGSALRRADDVVHAFPFAVAGHNSDNIAASIVKSRNAISSAPLANASLVFVRETSANFGRTTLETTLNGQPFDAGKVVLTALGVGGGLGLAQLRSDRQRQLDRQHNSALPDDSPDHRELRFDAEHDLSSIQEDARERIGAQHVRRGGTRSREGHQATGTTTGRG</sequence>
<keyword evidence="2" id="KW-0812">Transmembrane</keyword>
<dbReference type="EMBL" id="BONE01000101">
    <property type="protein sequence ID" value="GIF77733.1"/>
    <property type="molecule type" value="Genomic_DNA"/>
</dbReference>
<proteinExistence type="predicted"/>
<accession>A0ABQ4D2I7</accession>
<keyword evidence="2" id="KW-0472">Membrane</keyword>
<name>A0ABQ4D2I7_9ACTN</name>
<reference evidence="3 4" key="1">
    <citation type="submission" date="2021-01" db="EMBL/GenBank/DDBJ databases">
        <title>Whole genome shotgun sequence of Asanoa siamensis NBRC 107932.</title>
        <authorList>
            <person name="Komaki H."/>
            <person name="Tamura T."/>
        </authorList>
    </citation>
    <scope>NUCLEOTIDE SEQUENCE [LARGE SCALE GENOMIC DNA]</scope>
    <source>
        <strain evidence="3 4">NBRC 107932</strain>
    </source>
</reference>
<evidence type="ECO:0000256" key="1">
    <source>
        <dbReference type="SAM" id="MobiDB-lite"/>
    </source>
</evidence>
<dbReference type="RefSeq" id="WP_203718589.1">
    <property type="nucleotide sequence ID" value="NZ_BONE01000101.1"/>
</dbReference>
<feature type="transmembrane region" description="Helical" evidence="2">
    <location>
        <begin position="201"/>
        <end position="224"/>
    </location>
</feature>
<feature type="compositionally biased region" description="Basic and acidic residues" evidence="1">
    <location>
        <begin position="344"/>
        <end position="354"/>
    </location>
</feature>